<dbReference type="VEuPathDB" id="VectorBase:ASTE003705"/>
<dbReference type="PANTHER" id="PTHR35317">
    <property type="entry name" value="OS04G0629600 PROTEIN"/>
    <property type="match status" value="1"/>
</dbReference>
<reference evidence="1" key="2">
    <citation type="submission" date="2020-05" db="UniProtKB">
        <authorList>
            <consortium name="EnsemblMetazoa"/>
        </authorList>
    </citation>
    <scope>IDENTIFICATION</scope>
    <source>
        <strain evidence="1">Indian</strain>
    </source>
</reference>
<organism evidence="1 2">
    <name type="scientific">Anopheles stephensi</name>
    <name type="common">Indo-Pakistan malaria mosquito</name>
    <dbReference type="NCBI Taxonomy" id="30069"/>
    <lineage>
        <taxon>Eukaryota</taxon>
        <taxon>Metazoa</taxon>
        <taxon>Ecdysozoa</taxon>
        <taxon>Arthropoda</taxon>
        <taxon>Hexapoda</taxon>
        <taxon>Insecta</taxon>
        <taxon>Pterygota</taxon>
        <taxon>Neoptera</taxon>
        <taxon>Endopterygota</taxon>
        <taxon>Diptera</taxon>
        <taxon>Nematocera</taxon>
        <taxon>Culicoidea</taxon>
        <taxon>Culicidae</taxon>
        <taxon>Anophelinae</taxon>
        <taxon>Anopheles</taxon>
    </lineage>
</organism>
<dbReference type="AlphaFoldDB" id="A0A182YRC1"/>
<keyword evidence="2" id="KW-1185">Reference proteome</keyword>
<evidence type="ECO:0000313" key="1">
    <source>
        <dbReference type="EnsemblMetazoa" id="ASTEI11007-PA"/>
    </source>
</evidence>
<dbReference type="STRING" id="30069.A0A182YRC1"/>
<accession>A0A182YRC1</accession>
<reference evidence="2" key="1">
    <citation type="journal article" date="2014" name="Genome Biol.">
        <title>Genome analysis of a major urban malaria vector mosquito, Anopheles stephensi.</title>
        <authorList>
            <person name="Jiang X."/>
            <person name="Peery A."/>
            <person name="Hall A.B."/>
            <person name="Sharma A."/>
            <person name="Chen X.G."/>
            <person name="Waterhouse R.M."/>
            <person name="Komissarov A."/>
            <person name="Riehle M.M."/>
            <person name="Shouche Y."/>
            <person name="Sharakhova M.V."/>
            <person name="Lawson D."/>
            <person name="Pakpour N."/>
            <person name="Arensburger P."/>
            <person name="Davidson V.L."/>
            <person name="Eiglmeier K."/>
            <person name="Emrich S."/>
            <person name="George P."/>
            <person name="Kennedy R.C."/>
            <person name="Mane S.P."/>
            <person name="Maslen G."/>
            <person name="Oringanje C."/>
            <person name="Qi Y."/>
            <person name="Settlage R."/>
            <person name="Tojo M."/>
            <person name="Tubio J.M."/>
            <person name="Unger M.F."/>
            <person name="Wang B."/>
            <person name="Vernick K.D."/>
            <person name="Ribeiro J.M."/>
            <person name="James A.A."/>
            <person name="Michel K."/>
            <person name="Riehle M.A."/>
            <person name="Luckhart S."/>
            <person name="Sharakhov I.V."/>
            <person name="Tu Z."/>
        </authorList>
    </citation>
    <scope>NUCLEOTIDE SEQUENCE [LARGE SCALE GENOMIC DNA]</scope>
    <source>
        <strain evidence="2">Indian</strain>
    </source>
</reference>
<dbReference type="Proteomes" id="UP000076408">
    <property type="component" value="Unassembled WGS sequence"/>
</dbReference>
<dbReference type="VEuPathDB" id="VectorBase:ASTEI20_045941"/>
<dbReference type="OMA" id="DKQREND"/>
<evidence type="ECO:0000313" key="2">
    <source>
        <dbReference type="Proteomes" id="UP000076408"/>
    </source>
</evidence>
<sequence>MEVKMELLLSQEKVKVVVTEPKPEVPDNAWLANDEKARVLIGLSLNDSQLIHVMQTNTSKEMWDELKSYHKRSSLSSKIHVMRKMFATKMPEGGNIDEHIKELSSLRLRLIALGEEMKDSSFVALMLSSLPRSYDGLIVALESRPDADLTLDFVEGKLLGDGSRRADGAEEEKALFLSGGDKTKIDKQRENDVTTGR</sequence>
<name>A0A182YRC1_ANOST</name>
<proteinExistence type="predicted"/>
<dbReference type="PANTHER" id="PTHR35317:SF40">
    <property type="entry name" value="CCHC-TYPE DOMAIN-CONTAINING PROTEIN"/>
    <property type="match status" value="1"/>
</dbReference>
<protein>
    <submittedName>
        <fullName evidence="1">Uncharacterized protein</fullName>
    </submittedName>
</protein>
<dbReference type="EnsemblMetazoa" id="ASTEI11007-RA">
    <property type="protein sequence ID" value="ASTEI11007-PA"/>
    <property type="gene ID" value="ASTEI11007"/>
</dbReference>
<dbReference type="Pfam" id="PF14223">
    <property type="entry name" value="Retrotran_gag_2"/>
    <property type="match status" value="1"/>
</dbReference>
<dbReference type="VEuPathDB" id="VectorBase:ASTEI11007"/>